<name>A0A975BR37_9BACT</name>
<keyword evidence="2 4" id="KW-0547">Nucleotide-binding</keyword>
<dbReference type="Gene3D" id="3.30.420.40">
    <property type="match status" value="2"/>
</dbReference>
<reference evidence="5" key="1">
    <citation type="journal article" date="2021" name="Microb. Physiol.">
        <title>Proteogenomic Insights into the Physiology of Marine, Sulfate-Reducing, Filamentous Desulfonema limicola and Desulfonema magnum.</title>
        <authorList>
            <person name="Schnaars V."/>
            <person name="Wohlbrand L."/>
            <person name="Scheve S."/>
            <person name="Hinrichs C."/>
            <person name="Reinhardt R."/>
            <person name="Rabus R."/>
        </authorList>
    </citation>
    <scope>NUCLEOTIDE SEQUENCE</scope>
    <source>
        <strain evidence="5">4be13</strain>
    </source>
</reference>
<evidence type="ECO:0000256" key="4">
    <source>
        <dbReference type="RuleBase" id="RU003322"/>
    </source>
</evidence>
<protein>
    <submittedName>
        <fullName evidence="5">Heat shock protein, Hsp 70 family</fullName>
    </submittedName>
</protein>
<dbReference type="AlphaFoldDB" id="A0A975BR37"/>
<evidence type="ECO:0000256" key="2">
    <source>
        <dbReference type="ARBA" id="ARBA00022741"/>
    </source>
</evidence>
<keyword evidence="6" id="KW-1185">Reference proteome</keyword>
<evidence type="ECO:0000313" key="6">
    <source>
        <dbReference type="Proteomes" id="UP000663722"/>
    </source>
</evidence>
<dbReference type="CDD" id="cd10170">
    <property type="entry name" value="ASKHA_NBD_HSP70"/>
    <property type="match status" value="1"/>
</dbReference>
<dbReference type="PROSITE" id="PS00297">
    <property type="entry name" value="HSP70_1"/>
    <property type="match status" value="1"/>
</dbReference>
<dbReference type="InterPro" id="IPR043129">
    <property type="entry name" value="ATPase_NBD"/>
</dbReference>
<gene>
    <name evidence="5" type="ORF">dnm_061570</name>
</gene>
<dbReference type="Pfam" id="PF00012">
    <property type="entry name" value="HSP70"/>
    <property type="match status" value="1"/>
</dbReference>
<keyword evidence="5" id="KW-0346">Stress response</keyword>
<evidence type="ECO:0000256" key="1">
    <source>
        <dbReference type="ARBA" id="ARBA00007381"/>
    </source>
</evidence>
<sequence length="598" mass="65971">MSDPTYIIGIDLGTTNSVVAYTETNIKKGQKPDIHVLEIPQLVEAGAVEKRQVLPSFVLLPGKHDVSEDALHLPWDKDSKIATGEFARERGSEIPHHLISSSKSWLCHTLVDRNKPILPWEAPEEVSKISPVESASIILKHIRDAWNHTMAADDETLRMESQDVLLTVPASFDAVARDLVVKSAEMAGLTNITLLEEPQAAFYAWIESSGDKWRDNIKKGDLALVCDVGGGTSDFSLINVTDENGELVLERVAVGDHLLIGGDNMDLALAYAVFRRMFQKGKRLDTWQMRALWHSCRKAKESILADPEMKDYPVTILGGGRSVIGGTKKTKLSRKEIETVILNGFFPSCSKTVKPAVNKTVGIKEVGLSYEADPAITHHVAYFLNRQENQKLPTTILFNGGVMKSESVRQQIVNVISSWIKPSSKATLREIETKDFDLSVARGAAYYGMARRGNGIRIRGGLNKAYYIGVAASLPSVPGMPPPIKALCVAPFGMEEGTSATLDQEFVLVVGEPAKFDFLGSSLRLHDTVGTIIDDWEEEVEGITTIETTLDGEPGTPIPVTLEIKATEIGTLELWCVSRENKKQRWKLEFNVREKESQ</sequence>
<dbReference type="GO" id="GO:0005524">
    <property type="term" value="F:ATP binding"/>
    <property type="evidence" value="ECO:0007669"/>
    <property type="project" value="UniProtKB-KW"/>
</dbReference>
<comment type="similarity">
    <text evidence="1 4">Belongs to the heat shock protein 70 family.</text>
</comment>
<dbReference type="EMBL" id="CP061800">
    <property type="protein sequence ID" value="QTA90096.1"/>
    <property type="molecule type" value="Genomic_DNA"/>
</dbReference>
<evidence type="ECO:0000256" key="3">
    <source>
        <dbReference type="ARBA" id="ARBA00022840"/>
    </source>
</evidence>
<proteinExistence type="inferred from homology"/>
<dbReference type="RefSeq" id="WP_207678454.1">
    <property type="nucleotide sequence ID" value="NZ_CP061800.1"/>
</dbReference>
<dbReference type="PRINTS" id="PR00301">
    <property type="entry name" value="HEATSHOCK70"/>
</dbReference>
<evidence type="ECO:0000313" key="5">
    <source>
        <dbReference type="EMBL" id="QTA90096.1"/>
    </source>
</evidence>
<dbReference type="Proteomes" id="UP000663722">
    <property type="component" value="Chromosome"/>
</dbReference>
<keyword evidence="3 4" id="KW-0067">ATP-binding</keyword>
<dbReference type="InterPro" id="IPR018181">
    <property type="entry name" value="Heat_shock_70_CS"/>
</dbReference>
<dbReference type="GO" id="GO:0140662">
    <property type="term" value="F:ATP-dependent protein folding chaperone"/>
    <property type="evidence" value="ECO:0007669"/>
    <property type="project" value="InterPro"/>
</dbReference>
<dbReference type="InterPro" id="IPR013126">
    <property type="entry name" value="Hsp_70_fam"/>
</dbReference>
<accession>A0A975BR37</accession>
<dbReference type="SUPFAM" id="SSF53067">
    <property type="entry name" value="Actin-like ATPase domain"/>
    <property type="match status" value="2"/>
</dbReference>
<dbReference type="KEGG" id="dmm:dnm_061570"/>
<organism evidence="5 6">
    <name type="scientific">Desulfonema magnum</name>
    <dbReference type="NCBI Taxonomy" id="45655"/>
    <lineage>
        <taxon>Bacteria</taxon>
        <taxon>Pseudomonadati</taxon>
        <taxon>Thermodesulfobacteriota</taxon>
        <taxon>Desulfobacteria</taxon>
        <taxon>Desulfobacterales</taxon>
        <taxon>Desulfococcaceae</taxon>
        <taxon>Desulfonema</taxon>
    </lineage>
</organism>
<dbReference type="PANTHER" id="PTHR19375">
    <property type="entry name" value="HEAT SHOCK PROTEIN 70KDA"/>
    <property type="match status" value="1"/>
</dbReference>